<dbReference type="GO" id="GO:0007169">
    <property type="term" value="P:cell surface receptor protein tyrosine kinase signaling pathway"/>
    <property type="evidence" value="ECO:0007669"/>
    <property type="project" value="TreeGrafter"/>
</dbReference>
<sequence>MEGPHFCDHMEVCVEGQASVIVAHVTSAVIVTTANHSRMAFIYTARCAESWPCLPTLPCLSRPVVLWSQQDVCRWLKKHCPHNYLTYVEAFSHHAITGRALLRLNGEKLERMGLVQETLRQELLQQVLQLQVQEEGRNLQLLSRGLSGNLS</sequence>
<dbReference type="InterPro" id="IPR001660">
    <property type="entry name" value="SAM"/>
</dbReference>
<dbReference type="Gene3D" id="1.10.150.50">
    <property type="entry name" value="Transcription Factor, Ets-1"/>
    <property type="match status" value="1"/>
</dbReference>
<evidence type="ECO:0000313" key="3">
    <source>
        <dbReference type="Proteomes" id="UP001479290"/>
    </source>
</evidence>
<evidence type="ECO:0000259" key="1">
    <source>
        <dbReference type="PROSITE" id="PS50105"/>
    </source>
</evidence>
<dbReference type="EMBL" id="JAWDJR010000008">
    <property type="protein sequence ID" value="KAK9970723.1"/>
    <property type="molecule type" value="Genomic_DNA"/>
</dbReference>
<dbReference type="Proteomes" id="UP001479290">
    <property type="component" value="Unassembled WGS sequence"/>
</dbReference>
<keyword evidence="3" id="KW-1185">Reference proteome</keyword>
<dbReference type="InterPro" id="IPR052268">
    <property type="entry name" value="SAM_domain-containing_protein"/>
</dbReference>
<gene>
    <name evidence="2" type="ORF">ABG768_026641</name>
</gene>
<dbReference type="Pfam" id="PF07647">
    <property type="entry name" value="SAM_2"/>
    <property type="match status" value="1"/>
</dbReference>
<reference evidence="2 3" key="1">
    <citation type="submission" date="2024-05" db="EMBL/GenBank/DDBJ databases">
        <title>A high-quality chromosomal-level genome assembly of Topmouth culter (Culter alburnus).</title>
        <authorList>
            <person name="Zhao H."/>
        </authorList>
    </citation>
    <scope>NUCLEOTIDE SEQUENCE [LARGE SCALE GENOMIC DNA]</scope>
    <source>
        <strain evidence="2">CATC2023</strain>
        <tissue evidence="2">Muscle</tissue>
    </source>
</reference>
<dbReference type="CDD" id="cd09510">
    <property type="entry name" value="SAM_aveugle-like"/>
    <property type="match status" value="1"/>
</dbReference>
<dbReference type="InterPro" id="IPR013761">
    <property type="entry name" value="SAM/pointed_sf"/>
</dbReference>
<accession>A0AAW2ACF0</accession>
<dbReference type="SMART" id="SM00454">
    <property type="entry name" value="SAM"/>
    <property type="match status" value="1"/>
</dbReference>
<evidence type="ECO:0000313" key="2">
    <source>
        <dbReference type="EMBL" id="KAK9970723.1"/>
    </source>
</evidence>
<proteinExistence type="predicted"/>
<feature type="domain" description="SAM" evidence="1">
    <location>
        <begin position="67"/>
        <end position="133"/>
    </location>
</feature>
<dbReference type="PANTHER" id="PTHR20843:SF3">
    <property type="entry name" value="STERILE ALPHA MOTIF DOMAIN CONTAINING 10"/>
    <property type="match status" value="1"/>
</dbReference>
<comment type="caution">
    <text evidence="2">The sequence shown here is derived from an EMBL/GenBank/DDBJ whole genome shotgun (WGS) entry which is preliminary data.</text>
</comment>
<organism evidence="2 3">
    <name type="scientific">Culter alburnus</name>
    <name type="common">Topmouth culter</name>
    <dbReference type="NCBI Taxonomy" id="194366"/>
    <lineage>
        <taxon>Eukaryota</taxon>
        <taxon>Metazoa</taxon>
        <taxon>Chordata</taxon>
        <taxon>Craniata</taxon>
        <taxon>Vertebrata</taxon>
        <taxon>Euteleostomi</taxon>
        <taxon>Actinopterygii</taxon>
        <taxon>Neopterygii</taxon>
        <taxon>Teleostei</taxon>
        <taxon>Ostariophysi</taxon>
        <taxon>Cypriniformes</taxon>
        <taxon>Xenocyprididae</taxon>
        <taxon>Xenocypridinae</taxon>
        <taxon>Culter</taxon>
    </lineage>
</organism>
<dbReference type="InterPro" id="IPR039144">
    <property type="entry name" value="Aveugle-like_SAM_dom"/>
</dbReference>
<dbReference type="PROSITE" id="PS50105">
    <property type="entry name" value="SAM_DOMAIN"/>
    <property type="match status" value="1"/>
</dbReference>
<dbReference type="PANTHER" id="PTHR20843">
    <property type="entry name" value="STERILE ALPHA MOTIF DOMAIN CONTAINING PROTEIN 10"/>
    <property type="match status" value="1"/>
</dbReference>
<name>A0AAW2ACF0_CULAL</name>
<dbReference type="SUPFAM" id="SSF47769">
    <property type="entry name" value="SAM/Pointed domain"/>
    <property type="match status" value="1"/>
</dbReference>
<protein>
    <recommendedName>
        <fullName evidence="1">SAM domain-containing protein</fullName>
    </recommendedName>
</protein>
<dbReference type="GO" id="GO:0009898">
    <property type="term" value="C:cytoplasmic side of plasma membrane"/>
    <property type="evidence" value="ECO:0007669"/>
    <property type="project" value="TreeGrafter"/>
</dbReference>
<dbReference type="AlphaFoldDB" id="A0AAW2ACF0"/>